<dbReference type="GO" id="GO:0008422">
    <property type="term" value="F:beta-glucosidase activity"/>
    <property type="evidence" value="ECO:0007669"/>
    <property type="project" value="UniProtKB-EC"/>
</dbReference>
<keyword evidence="10" id="KW-0119">Carbohydrate metabolism</keyword>
<evidence type="ECO:0000256" key="23">
    <source>
        <dbReference type="SAM" id="SignalP"/>
    </source>
</evidence>
<dbReference type="InterPro" id="IPR036962">
    <property type="entry name" value="Glyco_hydro_3_N_sf"/>
</dbReference>
<dbReference type="PANTHER" id="PTHR42715:SF12">
    <property type="entry name" value="BETA-GLUCOSIDASE G-RELATED"/>
    <property type="match status" value="1"/>
</dbReference>
<evidence type="ECO:0000256" key="19">
    <source>
        <dbReference type="ARBA" id="ARBA00078013"/>
    </source>
</evidence>
<evidence type="ECO:0000256" key="7">
    <source>
        <dbReference type="ARBA" id="ARBA00022729"/>
    </source>
</evidence>
<feature type="domain" description="Glycoside hydrolase family 3 N-terminal" evidence="24">
    <location>
        <begin position="119"/>
        <end position="365"/>
    </location>
</feature>
<dbReference type="InterPro" id="IPR017853">
    <property type="entry name" value="GH"/>
</dbReference>
<feature type="domain" description="Glycoside hydrolase family 3 C-terminal" evidence="25">
    <location>
        <begin position="429"/>
        <end position="514"/>
    </location>
</feature>
<evidence type="ECO:0000256" key="9">
    <source>
        <dbReference type="ARBA" id="ARBA00023180"/>
    </source>
</evidence>
<keyword evidence="7 23" id="KW-0732">Signal</keyword>
<organism evidence="27 28">
    <name type="scientific">Magnaporthiopsis poae (strain ATCC 64411 / 73-15)</name>
    <name type="common">Kentucky bluegrass fungus</name>
    <name type="synonym">Magnaporthe poae</name>
    <dbReference type="NCBI Taxonomy" id="644358"/>
    <lineage>
        <taxon>Eukaryota</taxon>
        <taxon>Fungi</taxon>
        <taxon>Dikarya</taxon>
        <taxon>Ascomycota</taxon>
        <taxon>Pezizomycotina</taxon>
        <taxon>Sordariomycetes</taxon>
        <taxon>Sordariomycetidae</taxon>
        <taxon>Magnaporthales</taxon>
        <taxon>Magnaporthaceae</taxon>
        <taxon>Magnaporthiopsis</taxon>
    </lineage>
</organism>
<keyword evidence="6" id="KW-0964">Secreted</keyword>
<dbReference type="InterPro" id="IPR002772">
    <property type="entry name" value="Glyco_hydro_3_C"/>
</dbReference>
<dbReference type="Gene3D" id="3.20.20.300">
    <property type="entry name" value="Glycoside hydrolase, family 3, N-terminal domain"/>
    <property type="match status" value="1"/>
</dbReference>
<dbReference type="eggNOG" id="ENOG502QR4D">
    <property type="taxonomic scope" value="Eukaryota"/>
</dbReference>
<dbReference type="OrthoDB" id="416222at2759"/>
<comment type="subcellular location">
    <subcellularLocation>
        <location evidence="2">Secreted</location>
    </subcellularLocation>
</comment>
<evidence type="ECO:0000256" key="21">
    <source>
        <dbReference type="ARBA" id="ARBA00083611"/>
    </source>
</evidence>
<dbReference type="EMBL" id="ADBL01001315">
    <property type="status" value="NOT_ANNOTATED_CDS"/>
    <property type="molecule type" value="Genomic_DNA"/>
</dbReference>
<evidence type="ECO:0000259" key="24">
    <source>
        <dbReference type="Pfam" id="PF00933"/>
    </source>
</evidence>
<keyword evidence="28" id="KW-1185">Reference proteome</keyword>
<dbReference type="InterPro" id="IPR050288">
    <property type="entry name" value="Cellulose_deg_GH3"/>
</dbReference>
<evidence type="ECO:0000256" key="15">
    <source>
        <dbReference type="ARBA" id="ARBA00041276"/>
    </source>
</evidence>
<dbReference type="Proteomes" id="UP000011715">
    <property type="component" value="Unassembled WGS sequence"/>
</dbReference>
<evidence type="ECO:0000256" key="14">
    <source>
        <dbReference type="ARBA" id="ARBA00039579"/>
    </source>
</evidence>
<evidence type="ECO:0000256" key="16">
    <source>
        <dbReference type="ARBA" id="ARBA00041601"/>
    </source>
</evidence>
<evidence type="ECO:0000256" key="13">
    <source>
        <dbReference type="ARBA" id="ARBA00024983"/>
    </source>
</evidence>
<evidence type="ECO:0000256" key="6">
    <source>
        <dbReference type="ARBA" id="ARBA00022525"/>
    </source>
</evidence>
<keyword evidence="12" id="KW-0624">Polysaccharide degradation</keyword>
<dbReference type="OMA" id="HRRCAQA"/>
<dbReference type="GO" id="GO:0005576">
    <property type="term" value="C:extracellular region"/>
    <property type="evidence" value="ECO:0007669"/>
    <property type="project" value="UniProtKB-SubCell"/>
</dbReference>
<keyword evidence="9" id="KW-0325">Glycoprotein</keyword>
<dbReference type="PRINTS" id="PR00133">
    <property type="entry name" value="GLHYDRLASE3"/>
</dbReference>
<evidence type="ECO:0000313" key="26">
    <source>
        <dbReference type="EMBL" id="KLU86505.1"/>
    </source>
</evidence>
<dbReference type="STRING" id="644358.A0A0C4DZL3"/>
<dbReference type="SUPFAM" id="SSF51445">
    <property type="entry name" value="(Trans)glycosidases"/>
    <property type="match status" value="1"/>
</dbReference>
<dbReference type="GO" id="GO:0009251">
    <property type="term" value="P:glucan catabolic process"/>
    <property type="evidence" value="ECO:0007669"/>
    <property type="project" value="TreeGrafter"/>
</dbReference>
<dbReference type="FunFam" id="3.20.20.300:FF:000002">
    <property type="entry name" value="Probable beta-glucosidase"/>
    <property type="match status" value="1"/>
</dbReference>
<dbReference type="VEuPathDB" id="FungiDB:MAPG_05517"/>
<feature type="chain" id="PRO_5009385558" description="Beta-glucosidase cel3A" evidence="23">
    <location>
        <begin position="26"/>
        <end position="659"/>
    </location>
</feature>
<dbReference type="Pfam" id="PF01915">
    <property type="entry name" value="Glyco_hydro_3_C"/>
    <property type="match status" value="1"/>
</dbReference>
<reference evidence="26" key="3">
    <citation type="submission" date="2011-03" db="EMBL/GenBank/DDBJ databases">
        <title>Annotation of Magnaporthe poae ATCC 64411.</title>
        <authorList>
            <person name="Ma L.-J."/>
            <person name="Dead R."/>
            <person name="Young S.K."/>
            <person name="Zeng Q."/>
            <person name="Gargeya S."/>
            <person name="Fitzgerald M."/>
            <person name="Haas B."/>
            <person name="Abouelleil A."/>
            <person name="Alvarado L."/>
            <person name="Arachchi H.M."/>
            <person name="Berlin A."/>
            <person name="Brown A."/>
            <person name="Chapman S.B."/>
            <person name="Chen Z."/>
            <person name="Dunbar C."/>
            <person name="Freedman E."/>
            <person name="Gearin G."/>
            <person name="Gellesch M."/>
            <person name="Goldberg J."/>
            <person name="Griggs A."/>
            <person name="Gujja S."/>
            <person name="Heiman D."/>
            <person name="Howarth C."/>
            <person name="Larson L."/>
            <person name="Lui A."/>
            <person name="MacDonald P.J.P."/>
            <person name="Mehta T."/>
            <person name="Montmayeur A."/>
            <person name="Murphy C."/>
            <person name="Neiman D."/>
            <person name="Pearson M."/>
            <person name="Priest M."/>
            <person name="Roberts A."/>
            <person name="Saif S."/>
            <person name="Shea T."/>
            <person name="Shenoy N."/>
            <person name="Sisk P."/>
            <person name="Stolte C."/>
            <person name="Sykes S."/>
            <person name="Yandava C."/>
            <person name="Wortman J."/>
            <person name="Nusbaum C."/>
            <person name="Birren B."/>
        </authorList>
    </citation>
    <scope>NUCLEOTIDE SEQUENCE</scope>
    <source>
        <strain evidence="26">ATCC 64411</strain>
    </source>
</reference>
<proteinExistence type="inferred from homology"/>
<evidence type="ECO:0000256" key="18">
    <source>
        <dbReference type="ARBA" id="ARBA00070030"/>
    </source>
</evidence>
<feature type="signal peptide" evidence="23">
    <location>
        <begin position="1"/>
        <end position="25"/>
    </location>
</feature>
<comment type="pathway">
    <text evidence="3">Glycan metabolism; cellulose degradation.</text>
</comment>
<evidence type="ECO:0000256" key="1">
    <source>
        <dbReference type="ARBA" id="ARBA00000448"/>
    </source>
</evidence>
<evidence type="ECO:0000256" key="5">
    <source>
        <dbReference type="ARBA" id="ARBA00012744"/>
    </source>
</evidence>
<comment type="function">
    <text evidence="13">Beta-glucosidases are one of a number of cellulolytic enzymes involved in the degradation of cellulosic biomass. Catalyzes the last step releasing glucose from the inhibitory cellobiose.</text>
</comment>
<dbReference type="Gene3D" id="3.40.50.1700">
    <property type="entry name" value="Glycoside hydrolase family 3 C-terminal domain"/>
    <property type="match status" value="1"/>
</dbReference>
<dbReference type="InterPro" id="IPR001764">
    <property type="entry name" value="Glyco_hydro_3_N"/>
</dbReference>
<evidence type="ECO:0000256" key="12">
    <source>
        <dbReference type="ARBA" id="ARBA00023326"/>
    </source>
</evidence>
<dbReference type="InterPro" id="IPR036881">
    <property type="entry name" value="Glyco_hydro_3_C_sf"/>
</dbReference>
<evidence type="ECO:0000256" key="4">
    <source>
        <dbReference type="ARBA" id="ARBA00005336"/>
    </source>
</evidence>
<evidence type="ECO:0000256" key="17">
    <source>
        <dbReference type="ARBA" id="ARBA00041808"/>
    </source>
</evidence>
<dbReference type="PANTHER" id="PTHR42715">
    <property type="entry name" value="BETA-GLUCOSIDASE"/>
    <property type="match status" value="1"/>
</dbReference>
<accession>A0A0C4DZL3</accession>
<evidence type="ECO:0000256" key="10">
    <source>
        <dbReference type="ARBA" id="ARBA00023277"/>
    </source>
</evidence>
<reference evidence="27" key="4">
    <citation type="journal article" date="2015" name="G3 (Bethesda)">
        <title>Genome sequences of three phytopathogenic species of the Magnaporthaceae family of fungi.</title>
        <authorList>
            <person name="Okagaki L.H."/>
            <person name="Nunes C.C."/>
            <person name="Sailsbery J."/>
            <person name="Clay B."/>
            <person name="Brown D."/>
            <person name="John T."/>
            <person name="Oh Y."/>
            <person name="Young N."/>
            <person name="Fitzgerald M."/>
            <person name="Haas B.J."/>
            <person name="Zeng Q."/>
            <person name="Young S."/>
            <person name="Adiconis X."/>
            <person name="Fan L."/>
            <person name="Levin J.Z."/>
            <person name="Mitchell T.K."/>
            <person name="Okubara P.A."/>
            <person name="Farman M.L."/>
            <person name="Kohn L.M."/>
            <person name="Birren B."/>
            <person name="Ma L.-J."/>
            <person name="Dean R.A."/>
        </authorList>
    </citation>
    <scope>NUCLEOTIDE SEQUENCE</scope>
    <source>
        <strain evidence="27">ATCC 64411 / 73-15</strain>
    </source>
</reference>
<sequence length="659" mass="71313">MASTFFASILPTVVAVLAVAGEVQAQNDEGRFKWVQPADTVILGPYGHSPPVYPSPNATGLGGWEASIAKAKDFVGKLTLEEKVWFTTGTAGPCVGNIIGVPRLGFPGLCLQDGPLAIRFADYASVFPAGVSIAATWDKKMMYDRGKALGGEFRAKGSQIALAPVAGPLGRSAYAGRNWEGFSPDPYLTGVAMEETITGIQDVGVQATAKHWIGNEQEIMRNPSYQGPNSMEVEFEAISSNIDDRTMHELYMWPFANSVKAGVASMMCAYQRLNGSYSCENSKALNGLLKGELGFQGYVMSDWGGTHSGVASIESGLDMNMPGGLGRYGFTSGIGSYFGNNITAAVKNGTLDASRLDDMVVRVMTPYYHLGQDQGFPGVDPASSDLNTNFVRKDWPNDFADLITGQRSVDARAKGTAQMIREHGAAAAVLLKNVNGTLPLKAPRSVAVFGNDAGEDTEGFYNQNNFEFGTLTSGGGSGTGRMSSLVTPLSAIKERAAKDGALVQQWLNNTLIPHRRCAQAVDPHAARRLPRLPQDVGRGGRRPPLAQRRLERQRGRRLGGGAVCQHRRRHPLVGHQPPALGRPPQRHRHPGRPLPGRAVGPLARRPVVRRCQPLGPPALHHRPQALRLQRPAHDPHHHFRRPRLAVVLRREARDRLPLL</sequence>
<evidence type="ECO:0000313" key="28">
    <source>
        <dbReference type="Proteomes" id="UP000011715"/>
    </source>
</evidence>
<evidence type="ECO:0000256" key="22">
    <source>
        <dbReference type="SAM" id="MobiDB-lite"/>
    </source>
</evidence>
<evidence type="ECO:0000313" key="27">
    <source>
        <dbReference type="EnsemblFungi" id="MAPG_05517T0"/>
    </source>
</evidence>
<evidence type="ECO:0000256" key="3">
    <source>
        <dbReference type="ARBA" id="ARBA00004987"/>
    </source>
</evidence>
<protein>
    <recommendedName>
        <fullName evidence="18">Beta-glucosidase cel3A</fullName>
        <ecNumber evidence="5">3.2.1.21</ecNumber>
    </recommendedName>
    <alternativeName>
        <fullName evidence="15">Beta-D-glucoside glucohydrolase G</fullName>
    </alternativeName>
    <alternativeName>
        <fullName evidence="19">Beta-D-glucoside glucohydrolase cel3A</fullName>
    </alternativeName>
    <alternativeName>
        <fullName evidence="16">Cellobiase G</fullName>
    </alternativeName>
    <alternativeName>
        <fullName evidence="21">Cellobiase cel3A</fullName>
    </alternativeName>
    <alternativeName>
        <fullName evidence="17">Gentiobiase G</fullName>
    </alternativeName>
    <alternativeName>
        <fullName evidence="20">Gentiobiase cel3A</fullName>
    </alternativeName>
    <alternativeName>
        <fullName evidence="14">Probable beta-glucosidase G</fullName>
    </alternativeName>
</protein>
<reference evidence="28" key="1">
    <citation type="submission" date="2010-05" db="EMBL/GenBank/DDBJ databases">
        <title>The genome sequence of Magnaporthe poae strain ATCC 64411.</title>
        <authorList>
            <person name="Ma L.-J."/>
            <person name="Dead R."/>
            <person name="Young S."/>
            <person name="Zeng Q."/>
            <person name="Koehrsen M."/>
            <person name="Alvarado L."/>
            <person name="Berlin A."/>
            <person name="Chapman S.B."/>
            <person name="Chen Z."/>
            <person name="Freedman E."/>
            <person name="Gellesch M."/>
            <person name="Goldberg J."/>
            <person name="Griggs A."/>
            <person name="Gujja S."/>
            <person name="Heilman E.R."/>
            <person name="Heiman D."/>
            <person name="Hepburn T."/>
            <person name="Howarth C."/>
            <person name="Jen D."/>
            <person name="Larson L."/>
            <person name="Mehta T."/>
            <person name="Neiman D."/>
            <person name="Pearson M."/>
            <person name="Roberts A."/>
            <person name="Saif S."/>
            <person name="Shea T."/>
            <person name="Shenoy N."/>
            <person name="Sisk P."/>
            <person name="Stolte C."/>
            <person name="Sykes S."/>
            <person name="Walk T."/>
            <person name="White J."/>
            <person name="Yandava C."/>
            <person name="Haas B."/>
            <person name="Nusbaum C."/>
            <person name="Birren B."/>
        </authorList>
    </citation>
    <scope>NUCLEOTIDE SEQUENCE [LARGE SCALE GENOMIC DNA]</scope>
    <source>
        <strain evidence="28">ATCC 64411 / 73-15</strain>
    </source>
</reference>
<evidence type="ECO:0000259" key="25">
    <source>
        <dbReference type="Pfam" id="PF01915"/>
    </source>
</evidence>
<evidence type="ECO:0000256" key="20">
    <source>
        <dbReference type="ARBA" id="ARBA00083231"/>
    </source>
</evidence>
<dbReference type="AlphaFoldDB" id="A0A0C4DZL3"/>
<comment type="catalytic activity">
    <reaction evidence="1">
        <text>Hydrolysis of terminal, non-reducing beta-D-glucosyl residues with release of beta-D-glucose.</text>
        <dbReference type="EC" id="3.2.1.21"/>
    </reaction>
</comment>
<feature type="region of interest" description="Disordered" evidence="22">
    <location>
        <begin position="572"/>
        <end position="600"/>
    </location>
</feature>
<keyword evidence="8" id="KW-0378">Hydrolase</keyword>
<dbReference type="EMBL" id="GL876969">
    <property type="protein sequence ID" value="KLU86505.1"/>
    <property type="molecule type" value="Genomic_DNA"/>
</dbReference>
<dbReference type="Pfam" id="PF00933">
    <property type="entry name" value="Glyco_hydro_3"/>
    <property type="match status" value="1"/>
</dbReference>
<evidence type="ECO:0000256" key="8">
    <source>
        <dbReference type="ARBA" id="ARBA00022801"/>
    </source>
</evidence>
<gene>
    <name evidence="26" type="ORF">MAPG_05517</name>
</gene>
<reference evidence="26" key="2">
    <citation type="submission" date="2010-05" db="EMBL/GenBank/DDBJ databases">
        <title>The Genome Sequence of Magnaporthe poae strain ATCC 64411.</title>
        <authorList>
            <consortium name="The Broad Institute Genome Sequencing Platform"/>
            <consortium name="Broad Institute Genome Sequencing Center for Infectious Disease"/>
            <person name="Ma L.-J."/>
            <person name="Dead R."/>
            <person name="Young S."/>
            <person name="Zeng Q."/>
            <person name="Koehrsen M."/>
            <person name="Alvarado L."/>
            <person name="Berlin A."/>
            <person name="Chapman S.B."/>
            <person name="Chen Z."/>
            <person name="Freedman E."/>
            <person name="Gellesch M."/>
            <person name="Goldberg J."/>
            <person name="Griggs A."/>
            <person name="Gujja S."/>
            <person name="Heilman E.R."/>
            <person name="Heiman D."/>
            <person name="Hepburn T."/>
            <person name="Howarth C."/>
            <person name="Jen D."/>
            <person name="Larson L."/>
            <person name="Mehta T."/>
            <person name="Neiman D."/>
            <person name="Pearson M."/>
            <person name="Roberts A."/>
            <person name="Saif S."/>
            <person name="Shea T."/>
            <person name="Shenoy N."/>
            <person name="Sisk P."/>
            <person name="Stolte C."/>
            <person name="Sykes S."/>
            <person name="Walk T."/>
            <person name="White J."/>
            <person name="Yandava C."/>
            <person name="Haas B."/>
            <person name="Nusbaum C."/>
            <person name="Birren B."/>
        </authorList>
    </citation>
    <scope>NUCLEOTIDE SEQUENCE</scope>
    <source>
        <strain evidence="26">ATCC 64411</strain>
    </source>
</reference>
<dbReference type="EnsemblFungi" id="MAPG_05517T0">
    <property type="protein sequence ID" value="MAPG_05517T0"/>
    <property type="gene ID" value="MAPG_05517"/>
</dbReference>
<dbReference type="EC" id="3.2.1.21" evidence="5"/>
<comment type="similarity">
    <text evidence="4">Belongs to the glycosyl hydrolase 3 family.</text>
</comment>
<reference evidence="27" key="5">
    <citation type="submission" date="2015-06" db="UniProtKB">
        <authorList>
            <consortium name="EnsemblFungi"/>
        </authorList>
    </citation>
    <scope>IDENTIFICATION</scope>
    <source>
        <strain evidence="27">ATCC 64411</strain>
    </source>
</reference>
<evidence type="ECO:0000256" key="11">
    <source>
        <dbReference type="ARBA" id="ARBA00023295"/>
    </source>
</evidence>
<name>A0A0C4DZL3_MAGP6</name>
<evidence type="ECO:0000256" key="2">
    <source>
        <dbReference type="ARBA" id="ARBA00004613"/>
    </source>
</evidence>
<keyword evidence="11" id="KW-0326">Glycosidase</keyword>
<dbReference type="SUPFAM" id="SSF52279">
    <property type="entry name" value="Beta-D-glucan exohydrolase, C-terminal domain"/>
    <property type="match status" value="1"/>
</dbReference>